<reference evidence="3 4" key="1">
    <citation type="journal article" date="2007" name="Nature">
        <title>Evolution of genes and genomes on the Drosophila phylogeny.</title>
        <authorList>
            <consortium name="Drosophila 12 Genomes Consortium"/>
            <person name="Clark A.G."/>
            <person name="Eisen M.B."/>
            <person name="Smith D.R."/>
            <person name="Bergman C.M."/>
            <person name="Oliver B."/>
            <person name="Markow T.A."/>
            <person name="Kaufman T.C."/>
            <person name="Kellis M."/>
            <person name="Gelbart W."/>
            <person name="Iyer V.N."/>
            <person name="Pollard D.A."/>
            <person name="Sackton T.B."/>
            <person name="Larracuente A.M."/>
            <person name="Singh N.D."/>
            <person name="Abad J.P."/>
            <person name="Abt D.N."/>
            <person name="Adryan B."/>
            <person name="Aguade M."/>
            <person name="Akashi H."/>
            <person name="Anderson W.W."/>
            <person name="Aquadro C.F."/>
            <person name="Ardell D.H."/>
            <person name="Arguello R."/>
            <person name="Artieri C.G."/>
            <person name="Barbash D.A."/>
            <person name="Barker D."/>
            <person name="Barsanti P."/>
            <person name="Batterham P."/>
            <person name="Batzoglou S."/>
            <person name="Begun D."/>
            <person name="Bhutkar A."/>
            <person name="Blanco E."/>
            <person name="Bosak S.A."/>
            <person name="Bradley R.K."/>
            <person name="Brand A.D."/>
            <person name="Brent M.R."/>
            <person name="Brooks A.N."/>
            <person name="Brown R.H."/>
            <person name="Butlin R.K."/>
            <person name="Caggese C."/>
            <person name="Calvi B.R."/>
            <person name="Bernardo de Carvalho A."/>
            <person name="Caspi A."/>
            <person name="Castrezana S."/>
            <person name="Celniker S.E."/>
            <person name="Chang J.L."/>
            <person name="Chapple C."/>
            <person name="Chatterji S."/>
            <person name="Chinwalla A."/>
            <person name="Civetta A."/>
            <person name="Clifton S.W."/>
            <person name="Comeron J.M."/>
            <person name="Costello J.C."/>
            <person name="Coyne J.A."/>
            <person name="Daub J."/>
            <person name="David R.G."/>
            <person name="Delcher A.L."/>
            <person name="Delehaunty K."/>
            <person name="Do C.B."/>
            <person name="Ebling H."/>
            <person name="Edwards K."/>
            <person name="Eickbush T."/>
            <person name="Evans J.D."/>
            <person name="Filipski A."/>
            <person name="Findeiss S."/>
            <person name="Freyhult E."/>
            <person name="Fulton L."/>
            <person name="Fulton R."/>
            <person name="Garcia A.C."/>
            <person name="Gardiner A."/>
            <person name="Garfield D.A."/>
            <person name="Garvin B.E."/>
            <person name="Gibson G."/>
            <person name="Gilbert D."/>
            <person name="Gnerre S."/>
            <person name="Godfrey J."/>
            <person name="Good R."/>
            <person name="Gotea V."/>
            <person name="Gravely B."/>
            <person name="Greenberg A.J."/>
            <person name="Griffiths-Jones S."/>
            <person name="Gross S."/>
            <person name="Guigo R."/>
            <person name="Gustafson E.A."/>
            <person name="Haerty W."/>
            <person name="Hahn M.W."/>
            <person name="Halligan D.L."/>
            <person name="Halpern A.L."/>
            <person name="Halter G.M."/>
            <person name="Han M.V."/>
            <person name="Heger A."/>
            <person name="Hillier L."/>
            <person name="Hinrichs A.S."/>
            <person name="Holmes I."/>
            <person name="Hoskins R.A."/>
            <person name="Hubisz M.J."/>
            <person name="Hultmark D."/>
            <person name="Huntley M.A."/>
            <person name="Jaffe D.B."/>
            <person name="Jagadeeshan S."/>
            <person name="Jeck W.R."/>
            <person name="Johnson J."/>
            <person name="Jones C.D."/>
            <person name="Jordan W.C."/>
            <person name="Karpen G.H."/>
            <person name="Kataoka E."/>
            <person name="Keightley P.D."/>
            <person name="Kheradpour P."/>
            <person name="Kirkness E.F."/>
            <person name="Koerich L.B."/>
            <person name="Kristiansen K."/>
            <person name="Kudrna D."/>
            <person name="Kulathinal R.J."/>
            <person name="Kumar S."/>
            <person name="Kwok R."/>
            <person name="Lander E."/>
            <person name="Langley C.H."/>
            <person name="Lapoint R."/>
            <person name="Lazzaro B.P."/>
            <person name="Lee S.J."/>
            <person name="Levesque L."/>
            <person name="Li R."/>
            <person name="Lin C.F."/>
            <person name="Lin M.F."/>
            <person name="Lindblad-Toh K."/>
            <person name="Llopart A."/>
            <person name="Long M."/>
            <person name="Low L."/>
            <person name="Lozovsky E."/>
            <person name="Lu J."/>
            <person name="Luo M."/>
            <person name="Machado C.A."/>
            <person name="Makalowski W."/>
            <person name="Marzo M."/>
            <person name="Matsuda M."/>
            <person name="Matzkin L."/>
            <person name="McAllister B."/>
            <person name="McBride C.S."/>
            <person name="McKernan B."/>
            <person name="McKernan K."/>
            <person name="Mendez-Lago M."/>
            <person name="Minx P."/>
            <person name="Mollenhauer M.U."/>
            <person name="Montooth K."/>
            <person name="Mount S.M."/>
            <person name="Mu X."/>
            <person name="Myers E."/>
            <person name="Negre B."/>
            <person name="Newfeld S."/>
            <person name="Nielsen R."/>
            <person name="Noor M.A."/>
            <person name="O'Grady P."/>
            <person name="Pachter L."/>
            <person name="Papaceit M."/>
            <person name="Parisi M.J."/>
            <person name="Parisi M."/>
            <person name="Parts L."/>
            <person name="Pedersen J.S."/>
            <person name="Pesole G."/>
            <person name="Phillippy A.M."/>
            <person name="Ponting C.P."/>
            <person name="Pop M."/>
            <person name="Porcelli D."/>
            <person name="Powell J.R."/>
            <person name="Prohaska S."/>
            <person name="Pruitt K."/>
            <person name="Puig M."/>
            <person name="Quesneville H."/>
            <person name="Ram K.R."/>
            <person name="Rand D."/>
            <person name="Rasmussen M.D."/>
            <person name="Reed L.K."/>
            <person name="Reenan R."/>
            <person name="Reily A."/>
            <person name="Remington K.A."/>
            <person name="Rieger T.T."/>
            <person name="Ritchie M.G."/>
            <person name="Robin C."/>
            <person name="Rogers Y.H."/>
            <person name="Rohde C."/>
            <person name="Rozas J."/>
            <person name="Rubenfield M.J."/>
            <person name="Ruiz A."/>
            <person name="Russo S."/>
            <person name="Salzberg S.L."/>
            <person name="Sanchez-Gracia A."/>
            <person name="Saranga D.J."/>
            <person name="Sato H."/>
            <person name="Schaeffer S.W."/>
            <person name="Schatz M.C."/>
            <person name="Schlenke T."/>
            <person name="Schwartz R."/>
            <person name="Segarra C."/>
            <person name="Singh R.S."/>
            <person name="Sirot L."/>
            <person name="Sirota M."/>
            <person name="Sisneros N.B."/>
            <person name="Smith C.D."/>
            <person name="Smith T.F."/>
            <person name="Spieth J."/>
            <person name="Stage D.E."/>
            <person name="Stark A."/>
            <person name="Stephan W."/>
            <person name="Strausberg R.L."/>
            <person name="Strempel S."/>
            <person name="Sturgill D."/>
            <person name="Sutton G."/>
            <person name="Sutton G.G."/>
            <person name="Tao W."/>
            <person name="Teichmann S."/>
            <person name="Tobari Y.N."/>
            <person name="Tomimura Y."/>
            <person name="Tsolas J.M."/>
            <person name="Valente V.L."/>
            <person name="Venter E."/>
            <person name="Venter J.C."/>
            <person name="Vicario S."/>
            <person name="Vieira F.G."/>
            <person name="Vilella A.J."/>
            <person name="Villasante A."/>
            <person name="Walenz B."/>
            <person name="Wang J."/>
            <person name="Wasserman M."/>
            <person name="Watts T."/>
            <person name="Wilson D."/>
            <person name="Wilson R.K."/>
            <person name="Wing R.A."/>
            <person name="Wolfner M.F."/>
            <person name="Wong A."/>
            <person name="Wong G.K."/>
            <person name="Wu C.I."/>
            <person name="Wu G."/>
            <person name="Yamamoto D."/>
            <person name="Yang H.P."/>
            <person name="Yang S.P."/>
            <person name="Yorke J.A."/>
            <person name="Yoshida K."/>
            <person name="Zdobnov E."/>
            <person name="Zhang P."/>
            <person name="Zhang Y."/>
            <person name="Zimin A.V."/>
            <person name="Baldwin J."/>
            <person name="Abdouelleil A."/>
            <person name="Abdulkadir J."/>
            <person name="Abebe A."/>
            <person name="Abera B."/>
            <person name="Abreu J."/>
            <person name="Acer S.C."/>
            <person name="Aftuck L."/>
            <person name="Alexander A."/>
            <person name="An P."/>
            <person name="Anderson E."/>
            <person name="Anderson S."/>
            <person name="Arachi H."/>
            <person name="Azer M."/>
            <person name="Bachantsang P."/>
            <person name="Barry A."/>
            <person name="Bayul T."/>
            <person name="Berlin A."/>
            <person name="Bessette D."/>
            <person name="Bloom T."/>
            <person name="Blye J."/>
            <person name="Boguslavskiy L."/>
            <person name="Bonnet C."/>
            <person name="Boukhgalter B."/>
            <person name="Bourzgui I."/>
            <person name="Brown A."/>
            <person name="Cahill P."/>
            <person name="Channer S."/>
            <person name="Cheshatsang Y."/>
            <person name="Chuda L."/>
            <person name="Citroen M."/>
            <person name="Collymore A."/>
            <person name="Cooke P."/>
            <person name="Costello M."/>
            <person name="D'Aco K."/>
            <person name="Daza R."/>
            <person name="De Haan G."/>
            <person name="DeGray S."/>
            <person name="DeMaso C."/>
            <person name="Dhargay N."/>
            <person name="Dooley K."/>
            <person name="Dooley E."/>
            <person name="Doricent M."/>
            <person name="Dorje P."/>
            <person name="Dorjee K."/>
            <person name="Dupes A."/>
            <person name="Elong R."/>
            <person name="Falk J."/>
            <person name="Farina A."/>
            <person name="Faro S."/>
            <person name="Ferguson D."/>
            <person name="Fisher S."/>
            <person name="Foley C.D."/>
            <person name="Franke A."/>
            <person name="Friedrich D."/>
            <person name="Gadbois L."/>
            <person name="Gearin G."/>
            <person name="Gearin C.R."/>
            <person name="Giannoukos G."/>
            <person name="Goode T."/>
            <person name="Graham J."/>
            <person name="Grandbois E."/>
            <person name="Grewal S."/>
            <person name="Gyaltsen K."/>
            <person name="Hafez N."/>
            <person name="Hagos B."/>
            <person name="Hall J."/>
            <person name="Henson C."/>
            <person name="Hollinger A."/>
            <person name="Honan T."/>
            <person name="Huard M.D."/>
            <person name="Hughes L."/>
            <person name="Hurhula B."/>
            <person name="Husby M.E."/>
            <person name="Kamat A."/>
            <person name="Kanga B."/>
            <person name="Kashin S."/>
            <person name="Khazanovich D."/>
            <person name="Kisner P."/>
            <person name="Lance K."/>
            <person name="Lara M."/>
            <person name="Lee W."/>
            <person name="Lennon N."/>
            <person name="Letendre F."/>
            <person name="LeVine R."/>
            <person name="Lipovsky A."/>
            <person name="Liu X."/>
            <person name="Liu J."/>
            <person name="Liu S."/>
            <person name="Lokyitsang T."/>
            <person name="Lokyitsang Y."/>
            <person name="Lubonja R."/>
            <person name="Lui A."/>
            <person name="MacDonald P."/>
            <person name="Magnisalis V."/>
            <person name="Maru K."/>
            <person name="Matthews C."/>
            <person name="McCusker W."/>
            <person name="McDonough S."/>
            <person name="Mehta T."/>
            <person name="Meldrim J."/>
            <person name="Meneus L."/>
            <person name="Mihai O."/>
            <person name="Mihalev A."/>
            <person name="Mihova T."/>
            <person name="Mittelman R."/>
            <person name="Mlenga V."/>
            <person name="Montmayeur A."/>
            <person name="Mulrain L."/>
            <person name="Navidi A."/>
            <person name="Naylor J."/>
            <person name="Negash T."/>
            <person name="Nguyen T."/>
            <person name="Nguyen N."/>
            <person name="Nicol R."/>
            <person name="Norbu C."/>
            <person name="Norbu N."/>
            <person name="Novod N."/>
            <person name="O'Neill B."/>
            <person name="Osman S."/>
            <person name="Markiewicz E."/>
            <person name="Oyono O.L."/>
            <person name="Patti C."/>
            <person name="Phunkhang P."/>
            <person name="Pierre F."/>
            <person name="Priest M."/>
            <person name="Raghuraman S."/>
            <person name="Rege F."/>
            <person name="Reyes R."/>
            <person name="Rise C."/>
            <person name="Rogov P."/>
            <person name="Ross K."/>
            <person name="Ryan E."/>
            <person name="Settipalli S."/>
            <person name="Shea T."/>
            <person name="Sherpa N."/>
            <person name="Shi L."/>
            <person name="Shih D."/>
            <person name="Sparrow T."/>
            <person name="Spaulding J."/>
            <person name="Stalker J."/>
            <person name="Stange-Thomann N."/>
            <person name="Stavropoulos S."/>
            <person name="Stone C."/>
            <person name="Strader C."/>
            <person name="Tesfaye S."/>
            <person name="Thomson T."/>
            <person name="Thoulutsang Y."/>
            <person name="Thoulutsang D."/>
            <person name="Topham K."/>
            <person name="Topping I."/>
            <person name="Tsamla T."/>
            <person name="Vassiliev H."/>
            <person name="Vo A."/>
            <person name="Wangchuk T."/>
            <person name="Wangdi T."/>
            <person name="Weiand M."/>
            <person name="Wilkinson J."/>
            <person name="Wilson A."/>
            <person name="Yadav S."/>
            <person name="Young G."/>
            <person name="Yu Q."/>
            <person name="Zembek L."/>
            <person name="Zhong D."/>
            <person name="Zimmer A."/>
            <person name="Zwirko Z."/>
            <person name="Jaffe D.B."/>
            <person name="Alvarez P."/>
            <person name="Brockman W."/>
            <person name="Butler J."/>
            <person name="Chin C."/>
            <person name="Gnerre S."/>
            <person name="Grabherr M."/>
            <person name="Kleber M."/>
            <person name="Mauceli E."/>
            <person name="MacCallum I."/>
        </authorList>
    </citation>
    <scope>NUCLEOTIDE SEQUENCE [LARGE SCALE GENOMIC DNA]</scope>
    <source>
        <strain evidence="4">Tucson 14024-0371.13</strain>
    </source>
</reference>
<feature type="compositionally biased region" description="Polar residues" evidence="1">
    <location>
        <begin position="8"/>
        <end position="21"/>
    </location>
</feature>
<keyword evidence="4" id="KW-1185">Reference proteome</keyword>
<protein>
    <recommendedName>
        <fullName evidence="2">DUF6570 domain-containing protein</fullName>
    </recommendedName>
</protein>
<name>A0A0P8Y8I2_DROAN</name>
<proteinExistence type="predicted"/>
<dbReference type="STRING" id="7217.A0A0P8Y8I2"/>
<feature type="domain" description="DUF6570" evidence="2">
    <location>
        <begin position="251"/>
        <end position="338"/>
    </location>
</feature>
<dbReference type="Pfam" id="PF20209">
    <property type="entry name" value="DUF6570"/>
    <property type="match status" value="1"/>
</dbReference>
<evidence type="ECO:0000313" key="4">
    <source>
        <dbReference type="Proteomes" id="UP000007801"/>
    </source>
</evidence>
<evidence type="ECO:0000313" key="3">
    <source>
        <dbReference type="EMBL" id="KPU75507.1"/>
    </source>
</evidence>
<sequence>MSSDEIDVMNTSVAQEQISPENHQRRGESDSHSDDNNIRNVVRIKAMDNMRNRQRKKELKPPKPQAKTAAERCKAYRDRQKLRQSAVAEAITPAPVPSKKPKIVPNSTCTANLLSPNDGPEYVLHAAQIHNQHNQQNVHDDYELPNRESMSDVDSDMDIGEHFDGPPIEFDNDFVPPYSGYVNHKFAHKQFQKMFVENPFGYACSVCDRLWFEKDLKKATSADETMLKKITALANIADAKLCTTCKRSMQNKKIPTLATFNGFKYPERPAYLPQLNLIAERLISPRLPFMQIRRIRHVNGQFCISGQIINVPVSVDNMVSVLPRHVDDDFCINVHIKKKLIHKSSYLQGLVKKEFKCSRIYLAL</sequence>
<dbReference type="GeneID" id="26515274"/>
<gene>
    <name evidence="3" type="primary">Dana\GF27865</name>
    <name evidence="3" type="ORF">GF27865</name>
</gene>
<organism evidence="3 4">
    <name type="scientific">Drosophila ananassae</name>
    <name type="common">Fruit fly</name>
    <dbReference type="NCBI Taxonomy" id="7217"/>
    <lineage>
        <taxon>Eukaryota</taxon>
        <taxon>Metazoa</taxon>
        <taxon>Ecdysozoa</taxon>
        <taxon>Arthropoda</taxon>
        <taxon>Hexapoda</taxon>
        <taxon>Insecta</taxon>
        <taxon>Pterygota</taxon>
        <taxon>Neoptera</taxon>
        <taxon>Endopterygota</taxon>
        <taxon>Diptera</taxon>
        <taxon>Brachycera</taxon>
        <taxon>Muscomorpha</taxon>
        <taxon>Ephydroidea</taxon>
        <taxon>Drosophilidae</taxon>
        <taxon>Drosophila</taxon>
        <taxon>Sophophora</taxon>
    </lineage>
</organism>
<dbReference type="Proteomes" id="UP000007801">
    <property type="component" value="Unassembled WGS sequence"/>
</dbReference>
<dbReference type="EMBL" id="CH902625">
    <property type="protein sequence ID" value="KPU75507.1"/>
    <property type="molecule type" value="Genomic_DNA"/>
</dbReference>
<dbReference type="InterPro" id="IPR046700">
    <property type="entry name" value="DUF6570"/>
</dbReference>
<dbReference type="InParanoid" id="A0A0P8Y8I2"/>
<feature type="compositionally biased region" description="Basic and acidic residues" evidence="1">
    <location>
        <begin position="22"/>
        <end position="37"/>
    </location>
</feature>
<dbReference type="OrthoDB" id="10036850at2759"/>
<feature type="region of interest" description="Disordered" evidence="1">
    <location>
        <begin position="1"/>
        <end position="73"/>
    </location>
</feature>
<evidence type="ECO:0000259" key="2">
    <source>
        <dbReference type="Pfam" id="PF20209"/>
    </source>
</evidence>
<dbReference type="AlphaFoldDB" id="A0A0P8Y8I2"/>
<evidence type="ECO:0000256" key="1">
    <source>
        <dbReference type="SAM" id="MobiDB-lite"/>
    </source>
</evidence>
<accession>A0A0P8Y8I2</accession>
<dbReference type="KEGG" id="dan:26515274"/>